<dbReference type="Pfam" id="PF02698">
    <property type="entry name" value="DUF218"/>
    <property type="match status" value="1"/>
</dbReference>
<evidence type="ECO:0000313" key="13">
    <source>
        <dbReference type="Proteomes" id="UP000288794"/>
    </source>
</evidence>
<comment type="caution">
    <text evidence="12">The sequence shown here is derived from an EMBL/GenBank/DDBJ whole genome shotgun (WGS) entry which is preliminary data.</text>
</comment>
<dbReference type="GO" id="GO:0043164">
    <property type="term" value="P:Gram-negative-bacterium-type cell wall biogenesis"/>
    <property type="evidence" value="ECO:0007669"/>
    <property type="project" value="TreeGrafter"/>
</dbReference>
<protein>
    <recommendedName>
        <fullName evidence="9">Envelope biogenesis factor ElyC</fullName>
    </recommendedName>
</protein>
<dbReference type="PANTHER" id="PTHR30336">
    <property type="entry name" value="INNER MEMBRANE PROTEIN, PROBABLE PERMEASE"/>
    <property type="match status" value="1"/>
</dbReference>
<keyword evidence="13" id="KW-1185">Reference proteome</keyword>
<keyword evidence="4 10" id="KW-0812">Transmembrane</keyword>
<keyword evidence="7" id="KW-0961">Cell wall biogenesis/degradation</keyword>
<comment type="function">
    <text evidence="8">Plays a critical role in the metabolism of the essential lipid carrier used for cell wall synthesis.</text>
</comment>
<evidence type="ECO:0000313" key="12">
    <source>
        <dbReference type="EMBL" id="RWR02014.1"/>
    </source>
</evidence>
<keyword evidence="6 10" id="KW-0472">Membrane</keyword>
<dbReference type="GO" id="GO:0005886">
    <property type="term" value="C:plasma membrane"/>
    <property type="evidence" value="ECO:0007669"/>
    <property type="project" value="UniProtKB-SubCell"/>
</dbReference>
<feature type="domain" description="DUF218" evidence="11">
    <location>
        <begin position="80"/>
        <end position="243"/>
    </location>
</feature>
<organism evidence="12 13">
    <name type="scientific">[Pantoea] beijingensis</name>
    <dbReference type="NCBI Taxonomy" id="1324864"/>
    <lineage>
        <taxon>Bacteria</taxon>
        <taxon>Pseudomonadati</taxon>
        <taxon>Pseudomonadota</taxon>
        <taxon>Gammaproteobacteria</taxon>
        <taxon>Enterobacterales</taxon>
        <taxon>Erwiniaceae</taxon>
        <taxon>Erwinia</taxon>
    </lineage>
</organism>
<evidence type="ECO:0000259" key="11">
    <source>
        <dbReference type="Pfam" id="PF02698"/>
    </source>
</evidence>
<dbReference type="PANTHER" id="PTHR30336:SF4">
    <property type="entry name" value="ENVELOPE BIOGENESIS FACTOR ELYC"/>
    <property type="match status" value="1"/>
</dbReference>
<sequence length="261" mass="28869">MLFTLKKVIGAALLPLPFLLIIMAIAIFLLWFSRWQKTGKIILSSAWLILLLISLQPVADRLLLPLEDRYPTWNGGQKVDFIVVLGGGYTWNPDWAPGSNLIGNSLPRLVEGVRQWRENPGATLIFTGAPAKNNPVSTAEAGSRVAQSLGVPAGAIMTLNKPRDTEQEAYEVKKAIGDRPFLLVTSANHMVRAMRFFHDEGLNPIPAPANQLAITSPLNGWEKAIPAPLWLNHSDRAGYETLGRLWQWLKRDDIPSPQPGE</sequence>
<evidence type="ECO:0000256" key="8">
    <source>
        <dbReference type="ARBA" id="ARBA00053487"/>
    </source>
</evidence>
<evidence type="ECO:0000256" key="7">
    <source>
        <dbReference type="ARBA" id="ARBA00023316"/>
    </source>
</evidence>
<keyword evidence="3" id="KW-0997">Cell inner membrane</keyword>
<accession>A0A443ID22</accession>
<name>A0A443ID22_9GAMM</name>
<evidence type="ECO:0000256" key="3">
    <source>
        <dbReference type="ARBA" id="ARBA00022519"/>
    </source>
</evidence>
<dbReference type="NCBIfam" id="NF007794">
    <property type="entry name" value="PRK10494.1"/>
    <property type="match status" value="1"/>
</dbReference>
<dbReference type="GO" id="GO:0071555">
    <property type="term" value="P:cell wall organization"/>
    <property type="evidence" value="ECO:0007669"/>
    <property type="project" value="UniProtKB-KW"/>
</dbReference>
<dbReference type="RefSeq" id="WP_128177651.1">
    <property type="nucleotide sequence ID" value="NZ_CP071409.1"/>
</dbReference>
<dbReference type="GO" id="GO:0000270">
    <property type="term" value="P:peptidoglycan metabolic process"/>
    <property type="evidence" value="ECO:0007669"/>
    <property type="project" value="TreeGrafter"/>
</dbReference>
<dbReference type="InterPro" id="IPR003848">
    <property type="entry name" value="DUF218"/>
</dbReference>
<evidence type="ECO:0000256" key="4">
    <source>
        <dbReference type="ARBA" id="ARBA00022692"/>
    </source>
</evidence>
<proteinExistence type="predicted"/>
<keyword evidence="5 10" id="KW-1133">Transmembrane helix</keyword>
<dbReference type="CDD" id="cd06259">
    <property type="entry name" value="YdcF-like"/>
    <property type="match status" value="1"/>
</dbReference>
<evidence type="ECO:0000256" key="2">
    <source>
        <dbReference type="ARBA" id="ARBA00022475"/>
    </source>
</evidence>
<reference evidence="12 13" key="1">
    <citation type="submission" date="2014-04" db="EMBL/GenBank/DDBJ databases">
        <title>Draft genome sequence of Pantoea beijingensis strain LMG 27579, an emerging pathogen to Pleurotus eryngii with potential industrial application.</title>
        <authorList>
            <person name="Xu F."/>
            <person name="Liu Y."/>
            <person name="Wang S."/>
            <person name="Yin Y."/>
            <person name="Ma Y."/>
            <person name="Zhao S."/>
            <person name="Rong C."/>
        </authorList>
    </citation>
    <scope>NUCLEOTIDE SEQUENCE [LARGE SCALE GENOMIC DNA]</scope>
    <source>
        <strain evidence="12 13">LMG 27579</strain>
    </source>
</reference>
<evidence type="ECO:0000256" key="10">
    <source>
        <dbReference type="SAM" id="Phobius"/>
    </source>
</evidence>
<dbReference type="FunFam" id="3.40.50.620:FF:000164">
    <property type="entry name" value="Envelope biogenesis factor ElyC"/>
    <property type="match status" value="1"/>
</dbReference>
<evidence type="ECO:0000256" key="9">
    <source>
        <dbReference type="ARBA" id="ARBA00070389"/>
    </source>
</evidence>
<dbReference type="Proteomes" id="UP000288794">
    <property type="component" value="Unassembled WGS sequence"/>
</dbReference>
<evidence type="ECO:0000256" key="1">
    <source>
        <dbReference type="ARBA" id="ARBA00004429"/>
    </source>
</evidence>
<comment type="subcellular location">
    <subcellularLocation>
        <location evidence="1">Cell inner membrane</location>
        <topology evidence="1">Multi-pass membrane protein</topology>
    </subcellularLocation>
</comment>
<gene>
    <name evidence="12" type="ORF">ED28_10300</name>
</gene>
<evidence type="ECO:0000256" key="6">
    <source>
        <dbReference type="ARBA" id="ARBA00023136"/>
    </source>
</evidence>
<feature type="transmembrane region" description="Helical" evidence="10">
    <location>
        <begin position="41"/>
        <end position="59"/>
    </location>
</feature>
<dbReference type="InterPro" id="IPR051599">
    <property type="entry name" value="Cell_Envelope_Assoc"/>
</dbReference>
<evidence type="ECO:0000256" key="5">
    <source>
        <dbReference type="ARBA" id="ARBA00022989"/>
    </source>
</evidence>
<keyword evidence="2" id="KW-1003">Cell membrane</keyword>
<dbReference type="EMBL" id="JMEE01000031">
    <property type="protein sequence ID" value="RWR02014.1"/>
    <property type="molecule type" value="Genomic_DNA"/>
</dbReference>
<feature type="transmembrane region" description="Helical" evidence="10">
    <location>
        <begin position="12"/>
        <end position="32"/>
    </location>
</feature>
<dbReference type="AlphaFoldDB" id="A0A443ID22"/>